<evidence type="ECO:0000256" key="1">
    <source>
        <dbReference type="ARBA" id="ARBA00004651"/>
    </source>
</evidence>
<comment type="subcellular location">
    <subcellularLocation>
        <location evidence="1">Cell membrane</location>
        <topology evidence="1">Multi-pass membrane protein</topology>
    </subcellularLocation>
</comment>
<protein>
    <recommendedName>
        <fullName evidence="7">Major facilitator superfamily (MFS) profile domain-containing protein</fullName>
    </recommendedName>
</protein>
<evidence type="ECO:0000259" key="7">
    <source>
        <dbReference type="PROSITE" id="PS50850"/>
    </source>
</evidence>
<evidence type="ECO:0000256" key="6">
    <source>
        <dbReference type="SAM" id="Phobius"/>
    </source>
</evidence>
<dbReference type="InterPro" id="IPR001958">
    <property type="entry name" value="Tet-R_TetA/multi-R_MdtG-like"/>
</dbReference>
<dbReference type="InterPro" id="IPR036259">
    <property type="entry name" value="MFS_trans_sf"/>
</dbReference>
<feature type="transmembrane region" description="Helical" evidence="6">
    <location>
        <begin position="134"/>
        <end position="160"/>
    </location>
</feature>
<dbReference type="Gene3D" id="1.20.1250.20">
    <property type="entry name" value="MFS general substrate transporter like domains"/>
    <property type="match status" value="1"/>
</dbReference>
<reference evidence="8 9" key="2">
    <citation type="submission" date="2018-03" db="EMBL/GenBank/DDBJ databases">
        <title>The ancient ancestry and fast evolution of plastids.</title>
        <authorList>
            <person name="Moore K.R."/>
            <person name="Magnabosco C."/>
            <person name="Momper L."/>
            <person name="Gold D.A."/>
            <person name="Bosak T."/>
            <person name="Fournier G.P."/>
        </authorList>
    </citation>
    <scope>NUCLEOTIDE SEQUENCE [LARGE SCALE GENOMIC DNA]</scope>
    <source>
        <strain evidence="8 9">CCALA 015</strain>
    </source>
</reference>
<keyword evidence="4 6" id="KW-1133">Transmembrane helix</keyword>
<keyword evidence="9" id="KW-1185">Reference proteome</keyword>
<feature type="transmembrane region" description="Helical" evidence="6">
    <location>
        <begin position="339"/>
        <end position="357"/>
    </location>
</feature>
<feature type="transmembrane region" description="Helical" evidence="6">
    <location>
        <begin position="220"/>
        <end position="240"/>
    </location>
</feature>
<keyword evidence="3 6" id="KW-0812">Transmembrane</keyword>
<feature type="transmembrane region" description="Helical" evidence="6">
    <location>
        <begin position="309"/>
        <end position="327"/>
    </location>
</feature>
<evidence type="ECO:0000256" key="3">
    <source>
        <dbReference type="ARBA" id="ARBA00022692"/>
    </source>
</evidence>
<dbReference type="EMBL" id="PVWP01000001">
    <property type="protein sequence ID" value="PSB39099.1"/>
    <property type="molecule type" value="Genomic_DNA"/>
</dbReference>
<organism evidence="8 9">
    <name type="scientific">Aphanothece cf. minutissima CCALA 015</name>
    <dbReference type="NCBI Taxonomy" id="2107695"/>
    <lineage>
        <taxon>Bacteria</taxon>
        <taxon>Bacillati</taxon>
        <taxon>Cyanobacteriota</taxon>
        <taxon>Cyanophyceae</taxon>
        <taxon>Oscillatoriophycideae</taxon>
        <taxon>Chroococcales</taxon>
        <taxon>Aphanothecaceae</taxon>
        <taxon>Aphanothece</taxon>
    </lineage>
</organism>
<dbReference type="PANTHER" id="PTHR23504:SF15">
    <property type="entry name" value="MAJOR FACILITATOR SUPERFAMILY (MFS) PROFILE DOMAIN-CONTAINING PROTEIN"/>
    <property type="match status" value="1"/>
</dbReference>
<dbReference type="PROSITE" id="PS50850">
    <property type="entry name" value="MFS"/>
    <property type="match status" value="1"/>
</dbReference>
<proteinExistence type="predicted"/>
<evidence type="ECO:0000313" key="8">
    <source>
        <dbReference type="EMBL" id="PSB39099.1"/>
    </source>
</evidence>
<evidence type="ECO:0000256" key="2">
    <source>
        <dbReference type="ARBA" id="ARBA00022448"/>
    </source>
</evidence>
<evidence type="ECO:0000256" key="4">
    <source>
        <dbReference type="ARBA" id="ARBA00022989"/>
    </source>
</evidence>
<name>A0ABX5FB13_9CHRO</name>
<feature type="domain" description="Major facilitator superfamily (MFS) profile" evidence="7">
    <location>
        <begin position="68"/>
        <end position="455"/>
    </location>
</feature>
<comment type="caution">
    <text evidence="8">The sequence shown here is derived from an EMBL/GenBank/DDBJ whole genome shotgun (WGS) entry which is preliminary data.</text>
</comment>
<reference evidence="8 9" key="1">
    <citation type="submission" date="2018-02" db="EMBL/GenBank/DDBJ databases">
        <authorList>
            <person name="Moore K."/>
            <person name="Momper L."/>
        </authorList>
    </citation>
    <scope>NUCLEOTIDE SEQUENCE [LARGE SCALE GENOMIC DNA]</scope>
    <source>
        <strain evidence="8 9">CCALA 015</strain>
    </source>
</reference>
<dbReference type="InterPro" id="IPR011701">
    <property type="entry name" value="MFS"/>
</dbReference>
<feature type="transmembrane region" description="Helical" evidence="6">
    <location>
        <begin position="401"/>
        <end position="421"/>
    </location>
</feature>
<accession>A0ABX5FB13</accession>
<keyword evidence="2" id="KW-0813">Transport</keyword>
<sequence length="462" mass="48926">MGMSLRRTQIRPQIPTQRMTCSADAERILGEPSRSRVRHPLDWRRRQGWVAPHCRPHDPQVIRKLRSPLAIVFLTLLLDKLGENIVYPLLPFILEKFSPDGLTLGLLASTATLFSVLASPIIGSLSDACGRRPVILLCVAINCLSLFMFGLAGTLGLIFLSRAINGVSTATVGTAQAYISDISTPANRARNFGISGAAFGLGAIAGPALGGALVGFGMRIPVFVAAALAAYNFLMAFLYLKETLPLQNRPRFQWSQINGLAPVMALLALPKANRVALAFCCFNFAFSGFTTLLVLYLKDQFSWSASQSSGIFVIVGLTVTYVQVALTGPLVRRHGEARLNIYGLVAVAAGIALIPLARVFGAAAAVVIVAAAVMLSVGAACVIPTARSLVSRLVPENRQGVMLGSLLAITGLASALGPMLAGVLYDLSPTLCFLLQALVCLLGAPLLRGVREPAAVPVDIGD</sequence>
<dbReference type="PRINTS" id="PR01035">
    <property type="entry name" value="TCRTETA"/>
</dbReference>
<dbReference type="PANTHER" id="PTHR23504">
    <property type="entry name" value="MAJOR FACILITATOR SUPERFAMILY DOMAIN-CONTAINING PROTEIN 10"/>
    <property type="match status" value="1"/>
</dbReference>
<feature type="transmembrane region" description="Helical" evidence="6">
    <location>
        <begin position="102"/>
        <end position="122"/>
    </location>
</feature>
<evidence type="ECO:0000313" key="9">
    <source>
        <dbReference type="Proteomes" id="UP000238218"/>
    </source>
</evidence>
<evidence type="ECO:0000256" key="5">
    <source>
        <dbReference type="ARBA" id="ARBA00023136"/>
    </source>
</evidence>
<dbReference type="Pfam" id="PF07690">
    <property type="entry name" value="MFS_1"/>
    <property type="match status" value="1"/>
</dbReference>
<feature type="transmembrane region" description="Helical" evidence="6">
    <location>
        <begin position="363"/>
        <end position="389"/>
    </location>
</feature>
<feature type="transmembrane region" description="Helical" evidence="6">
    <location>
        <begin position="192"/>
        <end position="213"/>
    </location>
</feature>
<dbReference type="SUPFAM" id="SSF103473">
    <property type="entry name" value="MFS general substrate transporter"/>
    <property type="match status" value="1"/>
</dbReference>
<dbReference type="InterPro" id="IPR020846">
    <property type="entry name" value="MFS_dom"/>
</dbReference>
<feature type="transmembrane region" description="Helical" evidence="6">
    <location>
        <begin position="276"/>
        <end position="297"/>
    </location>
</feature>
<dbReference type="Proteomes" id="UP000238218">
    <property type="component" value="Unassembled WGS sequence"/>
</dbReference>
<gene>
    <name evidence="8" type="ORF">C7B81_00120</name>
</gene>
<keyword evidence="5 6" id="KW-0472">Membrane</keyword>